<evidence type="ECO:0000256" key="2">
    <source>
        <dbReference type="ARBA" id="ARBA00008764"/>
    </source>
</evidence>
<evidence type="ECO:0000256" key="6">
    <source>
        <dbReference type="ARBA" id="ARBA00022825"/>
    </source>
</evidence>
<evidence type="ECO:0000313" key="10">
    <source>
        <dbReference type="Proteomes" id="UP001244341"/>
    </source>
</evidence>
<keyword evidence="5 7" id="KW-0378">Hydrolase</keyword>
<dbReference type="InterPro" id="IPR009003">
    <property type="entry name" value="Peptidase_S1_PA"/>
</dbReference>
<evidence type="ECO:0000256" key="1">
    <source>
        <dbReference type="ARBA" id="ARBA00007664"/>
    </source>
</evidence>
<dbReference type="SUPFAM" id="SSF50494">
    <property type="entry name" value="Trypsin-like serine proteases"/>
    <property type="match status" value="1"/>
</dbReference>
<evidence type="ECO:0000256" key="5">
    <source>
        <dbReference type="ARBA" id="ARBA00022801"/>
    </source>
</evidence>
<feature type="signal peptide" evidence="7">
    <location>
        <begin position="1"/>
        <end position="25"/>
    </location>
</feature>
<dbReference type="InterPro" id="IPR036058">
    <property type="entry name" value="Kazal_dom_sf"/>
</dbReference>
<dbReference type="InterPro" id="IPR050966">
    <property type="entry name" value="Glutamyl_endopeptidase"/>
</dbReference>
<keyword evidence="3 7" id="KW-0645">Protease</keyword>
<reference evidence="9 10" key="1">
    <citation type="submission" date="2023-05" db="EMBL/GenBank/DDBJ databases">
        <title>A 100% complete, gapless, phased diploid assembly of the Scenedesmus obliquus UTEX 3031 genome.</title>
        <authorList>
            <person name="Biondi T.C."/>
            <person name="Hanschen E.R."/>
            <person name="Kwon T."/>
            <person name="Eng W."/>
            <person name="Kruse C.P.S."/>
            <person name="Koehler S.I."/>
            <person name="Kunde Y."/>
            <person name="Gleasner C.D."/>
            <person name="You Mak K.T."/>
            <person name="Polle J."/>
            <person name="Hovde B.T."/>
            <person name="Starkenburg S.R."/>
        </authorList>
    </citation>
    <scope>NUCLEOTIDE SEQUENCE [LARGE SCALE GENOMIC DNA]</scope>
    <source>
        <strain evidence="9 10">DOE0152z</strain>
    </source>
</reference>
<accession>A0ABY8TSL0</accession>
<evidence type="ECO:0000313" key="9">
    <source>
        <dbReference type="EMBL" id="WIA11854.1"/>
    </source>
</evidence>
<dbReference type="Pfam" id="PF13365">
    <property type="entry name" value="Trypsin_2"/>
    <property type="match status" value="1"/>
</dbReference>
<sequence length="657" mass="70322">MWNHACFVRNASLMVLLAGLICADAYVQESSATCPEPCDLSEVSPVCGADGITYQSSCLAVCQGVAVARKRACRPREGSNFAPVNPAQRGAAQKTTVDLETMQRFKSEGFSFIGQAKTDPNFKPRQLRATAGRASTGAPRHNSAAVRFDPSTGFMYATTTVGSPLAALLKSVVQQAEVTAAGASAAADAIMPAYNPDVMPPLLRGGTNASAASVVEESGAAAAAAAAAAEAAVPEPTVASLGRKLLDLVSGQAVFGSDDRVRVSPTNTHPWRTVGLVQFTVQGRSFGCSGAMISPTSFITAGHCVHSGRGGAWASEIRFSPGADGSGRPYGTISWDWVTTYQEWINNGCNNPNGCPTDQFRYDLAVVRLSSAPNVGWLGLAASDVFNQIPVTTAGYPGDKPGGTMWRAQCSISDNNPSDFITNTRDCDTMGGQSGSGMWQNDNNQVRAVLSHGSSDSANGFMQITTDRFWDMLSWAGGSFTPWNDAGSGDGYKNIWLDRHNAGEFCNALQAMQSFQVEMRYNPNQMRVRYQCNGFRANTGAAAVRYVTPTNDWGGGNTIFFDRHNIACPANQVLQRWRLVRPSGNTIAFEYFCAPASLNIGTCEQLATPWNDNGNGQVNFLDRHRPSCPGGKVMTQWQLQTNNPARQYRIGFTCCGR</sequence>
<dbReference type="Gene3D" id="2.40.10.10">
    <property type="entry name" value="Trypsin-like serine proteases"/>
    <property type="match status" value="2"/>
</dbReference>
<keyword evidence="4 7" id="KW-0732">Signal</keyword>
<dbReference type="SUPFAM" id="SSF100895">
    <property type="entry name" value="Kazal-type serine protease inhibitors"/>
    <property type="match status" value="1"/>
</dbReference>
<dbReference type="EMBL" id="CP126210">
    <property type="protein sequence ID" value="WIA11854.1"/>
    <property type="molecule type" value="Genomic_DNA"/>
</dbReference>
<dbReference type="PANTHER" id="PTHR15462:SF8">
    <property type="entry name" value="SERINE PROTEASE"/>
    <property type="match status" value="1"/>
</dbReference>
<dbReference type="PRINTS" id="PR00839">
    <property type="entry name" value="V8PROTEASE"/>
</dbReference>
<comment type="similarity">
    <text evidence="2 7">Belongs to the peptidase S1B family.</text>
</comment>
<dbReference type="Proteomes" id="UP001244341">
    <property type="component" value="Chromosome 3b"/>
</dbReference>
<dbReference type="PROSITE" id="PS51465">
    <property type="entry name" value="KAZAL_2"/>
    <property type="match status" value="1"/>
</dbReference>
<feature type="domain" description="Kazal-like" evidence="8">
    <location>
        <begin position="28"/>
        <end position="75"/>
    </location>
</feature>
<dbReference type="InterPro" id="IPR018114">
    <property type="entry name" value="TRYPSIN_HIS"/>
</dbReference>
<proteinExistence type="inferred from homology"/>
<dbReference type="Gene3D" id="3.30.60.30">
    <property type="match status" value="1"/>
</dbReference>
<comment type="similarity">
    <text evidence="1">Belongs to the peptidase S1 family.</text>
</comment>
<dbReference type="PANTHER" id="PTHR15462">
    <property type="entry name" value="SERINE PROTEASE"/>
    <property type="match status" value="1"/>
</dbReference>
<dbReference type="InterPro" id="IPR008256">
    <property type="entry name" value="Peptidase_S1B"/>
</dbReference>
<organism evidence="9 10">
    <name type="scientific">Tetradesmus obliquus</name>
    <name type="common">Green alga</name>
    <name type="synonym">Acutodesmus obliquus</name>
    <dbReference type="NCBI Taxonomy" id="3088"/>
    <lineage>
        <taxon>Eukaryota</taxon>
        <taxon>Viridiplantae</taxon>
        <taxon>Chlorophyta</taxon>
        <taxon>core chlorophytes</taxon>
        <taxon>Chlorophyceae</taxon>
        <taxon>CS clade</taxon>
        <taxon>Sphaeropleales</taxon>
        <taxon>Scenedesmaceae</taxon>
        <taxon>Tetradesmus</taxon>
    </lineage>
</organism>
<name>A0ABY8TSL0_TETOB</name>
<evidence type="ECO:0000256" key="3">
    <source>
        <dbReference type="ARBA" id="ARBA00022670"/>
    </source>
</evidence>
<keyword evidence="6 7" id="KW-0720">Serine protease</keyword>
<evidence type="ECO:0000256" key="4">
    <source>
        <dbReference type="ARBA" id="ARBA00022729"/>
    </source>
</evidence>
<evidence type="ECO:0000256" key="7">
    <source>
        <dbReference type="RuleBase" id="RU004296"/>
    </source>
</evidence>
<dbReference type="InterPro" id="IPR043504">
    <property type="entry name" value="Peptidase_S1_PA_chymotrypsin"/>
</dbReference>
<dbReference type="SMART" id="SM00280">
    <property type="entry name" value="KAZAL"/>
    <property type="match status" value="1"/>
</dbReference>
<evidence type="ECO:0000259" key="8">
    <source>
        <dbReference type="PROSITE" id="PS51465"/>
    </source>
</evidence>
<keyword evidence="10" id="KW-1185">Reference proteome</keyword>
<dbReference type="InterPro" id="IPR002350">
    <property type="entry name" value="Kazal_dom"/>
</dbReference>
<dbReference type="Pfam" id="PF07648">
    <property type="entry name" value="Kazal_2"/>
    <property type="match status" value="1"/>
</dbReference>
<dbReference type="EC" id="3.4.21.-" evidence="7"/>
<feature type="chain" id="PRO_5044979895" description="Serine protease" evidence="7">
    <location>
        <begin position="26"/>
        <end position="657"/>
    </location>
</feature>
<dbReference type="PROSITE" id="PS00134">
    <property type="entry name" value="TRYPSIN_HIS"/>
    <property type="match status" value="1"/>
</dbReference>
<gene>
    <name evidence="9" type="ORF">OEZ85_011940</name>
</gene>
<protein>
    <recommendedName>
        <fullName evidence="7">Serine protease</fullName>
        <ecNumber evidence="7">3.4.21.-</ecNumber>
    </recommendedName>
</protein>